<dbReference type="HOGENOM" id="CLU_2230380_0_0_2"/>
<dbReference type="EnsemblBacteria" id="ABD40269">
    <property type="protein sequence ID" value="ABD40269"/>
    <property type="gene ID" value="Mhun_0508"/>
</dbReference>
<reference evidence="2" key="1">
    <citation type="journal article" date="2016" name="Stand. Genomic Sci.">
        <title>Complete genome sequence of Methanospirillum hungatei type strain JF1.</title>
        <authorList>
            <person name="Gunsalus R.P."/>
            <person name="Cook L.E."/>
            <person name="Crable B."/>
            <person name="Rohlin L."/>
            <person name="McDonald E."/>
            <person name="Mouttaki H."/>
            <person name="Sieber J.R."/>
            <person name="Poweleit N."/>
            <person name="Zhou H."/>
            <person name="Lapidus A.L."/>
            <person name="Daligault H.E."/>
            <person name="Land M."/>
            <person name="Gilna P."/>
            <person name="Ivanova N."/>
            <person name="Kyrpides N."/>
            <person name="Culley D.E."/>
            <person name="McInerney M.J."/>
        </authorList>
    </citation>
    <scope>NUCLEOTIDE SEQUENCE [LARGE SCALE GENOMIC DNA]</scope>
    <source>
        <strain evidence="2">ATCC 27890 / DSM 864 / NBRC 100397 / JF-1</strain>
    </source>
</reference>
<name>Q2FLG6_METHJ</name>
<keyword evidence="2" id="KW-1185">Reference proteome</keyword>
<organism evidence="1 2">
    <name type="scientific">Methanospirillum hungatei JF-1 (strain ATCC 27890 / DSM 864 / NBRC 100397 / JF-1)</name>
    <dbReference type="NCBI Taxonomy" id="323259"/>
    <lineage>
        <taxon>Archaea</taxon>
        <taxon>Methanobacteriati</taxon>
        <taxon>Methanobacteriota</taxon>
        <taxon>Stenosarchaea group</taxon>
        <taxon>Methanomicrobia</taxon>
        <taxon>Methanomicrobiales</taxon>
        <taxon>Methanospirillaceae</taxon>
        <taxon>Methanospirillum</taxon>
    </lineage>
</organism>
<accession>Q2FLG6</accession>
<proteinExistence type="predicted"/>
<dbReference type="Proteomes" id="UP000001941">
    <property type="component" value="Chromosome"/>
</dbReference>
<evidence type="ECO:0000313" key="2">
    <source>
        <dbReference type="Proteomes" id="UP000001941"/>
    </source>
</evidence>
<evidence type="ECO:0000313" key="1">
    <source>
        <dbReference type="EMBL" id="ABD40269.1"/>
    </source>
</evidence>
<sequence>MVHVNLLDPDFHEKVGFRSFRMRTMKEGSIIVRNVSGFFIWPGDTVKNHDPDTQRTQDIFSFASFTLENIQEKFHTPLSEGLSENKAVAILQRDELKEISATQVR</sequence>
<gene>
    <name evidence="1" type="ordered locus">Mhun_0508</name>
</gene>
<dbReference type="InParanoid" id="Q2FLG6"/>
<protein>
    <submittedName>
        <fullName evidence="1">Uncharacterized protein</fullName>
    </submittedName>
</protein>
<dbReference type="AlphaFoldDB" id="Q2FLG6"/>
<dbReference type="KEGG" id="mhu:Mhun_0508"/>
<dbReference type="EMBL" id="CP000254">
    <property type="protein sequence ID" value="ABD40269.1"/>
    <property type="molecule type" value="Genomic_DNA"/>
</dbReference>